<evidence type="ECO:0000256" key="1">
    <source>
        <dbReference type="ARBA" id="ARBA00004173"/>
    </source>
</evidence>
<dbReference type="AlphaFoldDB" id="A0DGM4"/>
<dbReference type="InParanoid" id="A0DGM4"/>
<sequence length="466" mass="54664">MGNCYDSRKNTVVLAFDQAEYTQLNSQFQYYCELSSETRDIKQLNQRSFEDIFSENSAFGIKLFKFLELYSGSDGFVKKEPLFEFCNINITYIIVELLVKDVQTSVPAFKNLERFELMSLITLQNYRYVKSKEELAQLQLTYLDTLSVIKDIIKMYQHTQKNAPTNEKYIKSLVDQLYNLENESGSLSWVQLMDFISKQMPGAKQLIKKYFQAKFMGKQFNSIIPIVNTPSYFVTDELFFQLLLSSQSVLTDCNQLTLLYSSVAHQGGFNQMVQSLKECKLPTIMFFQHEENYEKKTKQQIFGALTNLRWYDTKQYFGTKKDCIFSLYPYFKIYRSKRRGEQNYCFLDSNKGLGFGGKNGEGFRIWIDKNLQNSYCTQNDESYENGPLVLSYVKKLQINVIEIWAIQHPADENDENFDLKIDLKDPLLQKSDKVQFANSNADFYWVQQQKTEQRNSGFYWENNNVS</sequence>
<proteinExistence type="inferred from homology"/>
<dbReference type="RefSeq" id="XP_001449588.1">
    <property type="nucleotide sequence ID" value="XM_001449551.1"/>
</dbReference>
<dbReference type="OrthoDB" id="289228at2759"/>
<keyword evidence="3" id="KW-0496">Mitochondrion</keyword>
<dbReference type="PANTHER" id="PTHR23354:SF62">
    <property type="entry name" value="MUSTARD, ISOFORM V"/>
    <property type="match status" value="1"/>
</dbReference>
<dbReference type="EMBL" id="CT868429">
    <property type="protein sequence ID" value="CAK82191.1"/>
    <property type="molecule type" value="Genomic_DNA"/>
</dbReference>
<dbReference type="InterPro" id="IPR006571">
    <property type="entry name" value="TLDc_dom"/>
</dbReference>
<evidence type="ECO:0000313" key="6">
    <source>
        <dbReference type="EMBL" id="CAK82191.1"/>
    </source>
</evidence>
<evidence type="ECO:0000256" key="4">
    <source>
        <dbReference type="ARBA" id="ARBA00040604"/>
    </source>
</evidence>
<name>A0DGM4_PARTE</name>
<accession>A0DGM4</accession>
<evidence type="ECO:0000259" key="5">
    <source>
        <dbReference type="PROSITE" id="PS51886"/>
    </source>
</evidence>
<evidence type="ECO:0000256" key="2">
    <source>
        <dbReference type="ARBA" id="ARBA00009540"/>
    </source>
</evidence>
<comment type="subcellular location">
    <subcellularLocation>
        <location evidence="1">Mitochondrion</location>
    </subcellularLocation>
</comment>
<evidence type="ECO:0000256" key="3">
    <source>
        <dbReference type="ARBA" id="ARBA00023128"/>
    </source>
</evidence>
<dbReference type="STRING" id="5888.A0DGM4"/>
<dbReference type="GO" id="GO:0005739">
    <property type="term" value="C:mitochondrion"/>
    <property type="evidence" value="ECO:0007669"/>
    <property type="project" value="UniProtKB-SubCell"/>
</dbReference>
<gene>
    <name evidence="6" type="ORF">GSPATT00002320001</name>
</gene>
<dbReference type="GeneID" id="5035373"/>
<dbReference type="SMART" id="SM00584">
    <property type="entry name" value="TLDc"/>
    <property type="match status" value="1"/>
</dbReference>
<dbReference type="Pfam" id="PF07534">
    <property type="entry name" value="TLD"/>
    <property type="match status" value="1"/>
</dbReference>
<dbReference type="HOGENOM" id="CLU_587229_0_0_1"/>
<dbReference type="KEGG" id="ptm:GSPATT00002320001"/>
<comment type="similarity">
    <text evidence="2">Belongs to the OXR1 family.</text>
</comment>
<dbReference type="PANTHER" id="PTHR23354">
    <property type="entry name" value="NUCLEOLAR PROTEIN 7/ESTROGEN RECEPTOR COACTIVATOR-RELATED"/>
    <property type="match status" value="1"/>
</dbReference>
<reference evidence="6 7" key="1">
    <citation type="journal article" date="2006" name="Nature">
        <title>Global trends of whole-genome duplications revealed by the ciliate Paramecium tetraurelia.</title>
        <authorList>
            <consortium name="Genoscope"/>
            <person name="Aury J.-M."/>
            <person name="Jaillon O."/>
            <person name="Duret L."/>
            <person name="Noel B."/>
            <person name="Jubin C."/>
            <person name="Porcel B.M."/>
            <person name="Segurens B."/>
            <person name="Daubin V."/>
            <person name="Anthouard V."/>
            <person name="Aiach N."/>
            <person name="Arnaiz O."/>
            <person name="Billaut A."/>
            <person name="Beisson J."/>
            <person name="Blanc I."/>
            <person name="Bouhouche K."/>
            <person name="Camara F."/>
            <person name="Duharcourt S."/>
            <person name="Guigo R."/>
            <person name="Gogendeau D."/>
            <person name="Katinka M."/>
            <person name="Keller A.-M."/>
            <person name="Kissmehl R."/>
            <person name="Klotz C."/>
            <person name="Koll F."/>
            <person name="Le Moue A."/>
            <person name="Lepere C."/>
            <person name="Malinsky S."/>
            <person name="Nowacki M."/>
            <person name="Nowak J.K."/>
            <person name="Plattner H."/>
            <person name="Poulain J."/>
            <person name="Ruiz F."/>
            <person name="Serrano V."/>
            <person name="Zagulski M."/>
            <person name="Dessen P."/>
            <person name="Betermier M."/>
            <person name="Weissenbach J."/>
            <person name="Scarpelli C."/>
            <person name="Schachter V."/>
            <person name="Sperling L."/>
            <person name="Meyer E."/>
            <person name="Cohen J."/>
            <person name="Wincker P."/>
        </authorList>
    </citation>
    <scope>NUCLEOTIDE SEQUENCE [LARGE SCALE GENOMIC DNA]</scope>
    <source>
        <strain evidence="6 7">Stock d4-2</strain>
    </source>
</reference>
<feature type="domain" description="TLDc" evidence="5">
    <location>
        <begin position="232"/>
        <end position="407"/>
    </location>
</feature>
<dbReference type="Proteomes" id="UP000000600">
    <property type="component" value="Unassembled WGS sequence"/>
</dbReference>
<evidence type="ECO:0000313" key="7">
    <source>
        <dbReference type="Proteomes" id="UP000000600"/>
    </source>
</evidence>
<protein>
    <recommendedName>
        <fullName evidence="4">Oxidation resistance protein 1</fullName>
    </recommendedName>
</protein>
<dbReference type="OMA" id="QHPADEN"/>
<dbReference type="PROSITE" id="PS51886">
    <property type="entry name" value="TLDC"/>
    <property type="match status" value="1"/>
</dbReference>
<organism evidence="6 7">
    <name type="scientific">Paramecium tetraurelia</name>
    <dbReference type="NCBI Taxonomy" id="5888"/>
    <lineage>
        <taxon>Eukaryota</taxon>
        <taxon>Sar</taxon>
        <taxon>Alveolata</taxon>
        <taxon>Ciliophora</taxon>
        <taxon>Intramacronucleata</taxon>
        <taxon>Oligohymenophorea</taxon>
        <taxon>Peniculida</taxon>
        <taxon>Parameciidae</taxon>
        <taxon>Paramecium</taxon>
    </lineage>
</organism>
<keyword evidence="7" id="KW-1185">Reference proteome</keyword>